<protein>
    <recommendedName>
        <fullName evidence="7">Cardiolipin synthase N-terminal domain-containing protein</fullName>
    </recommendedName>
</protein>
<keyword evidence="3 6" id="KW-0812">Transmembrane</keyword>
<feature type="domain" description="Cardiolipin synthase N-terminal" evidence="7">
    <location>
        <begin position="18"/>
        <end position="56"/>
    </location>
</feature>
<name>I3Z4F1_BELBD</name>
<dbReference type="EMBL" id="CP003281">
    <property type="protein sequence ID" value="AFL84119.1"/>
    <property type="molecule type" value="Genomic_DNA"/>
</dbReference>
<feature type="transmembrane region" description="Helical" evidence="6">
    <location>
        <begin position="40"/>
        <end position="59"/>
    </location>
</feature>
<evidence type="ECO:0000256" key="3">
    <source>
        <dbReference type="ARBA" id="ARBA00022692"/>
    </source>
</evidence>
<keyword evidence="4 6" id="KW-1133">Transmembrane helix</keyword>
<dbReference type="HOGENOM" id="CLU_2785536_0_0_10"/>
<keyword evidence="5 6" id="KW-0472">Membrane</keyword>
<evidence type="ECO:0000256" key="2">
    <source>
        <dbReference type="ARBA" id="ARBA00022475"/>
    </source>
</evidence>
<dbReference type="KEGG" id="bbd:Belba_1506"/>
<dbReference type="AlphaFoldDB" id="I3Z4F1"/>
<dbReference type="Pfam" id="PF13396">
    <property type="entry name" value="PLDc_N"/>
    <property type="match status" value="1"/>
</dbReference>
<dbReference type="STRING" id="866536.Belba_1506"/>
<comment type="subcellular location">
    <subcellularLocation>
        <location evidence="1">Cell membrane</location>
        <topology evidence="1">Multi-pass membrane protein</topology>
    </subcellularLocation>
</comment>
<reference evidence="9" key="1">
    <citation type="submission" date="2012-06" db="EMBL/GenBank/DDBJ databases">
        <title>The complete genome of Belliella baltica DSM 15883.</title>
        <authorList>
            <person name="Lucas S."/>
            <person name="Copeland A."/>
            <person name="Lapidus A."/>
            <person name="Goodwin L."/>
            <person name="Pitluck S."/>
            <person name="Peters L."/>
            <person name="Mikhailova N."/>
            <person name="Davenport K."/>
            <person name="Kyrpides N."/>
            <person name="Mavromatis K."/>
            <person name="Pagani I."/>
            <person name="Ivanova N."/>
            <person name="Ovchinnikova G."/>
            <person name="Zeytun A."/>
            <person name="Detter J.C."/>
            <person name="Han C."/>
            <person name="Land M."/>
            <person name="Hauser L."/>
            <person name="Markowitz V."/>
            <person name="Cheng J.-F."/>
            <person name="Hugenholtz P."/>
            <person name="Woyke T."/>
            <person name="Wu D."/>
            <person name="Tindall B."/>
            <person name="Pomrenke H."/>
            <person name="Brambilla E."/>
            <person name="Klenk H.-P."/>
            <person name="Eisen J.A."/>
        </authorList>
    </citation>
    <scope>NUCLEOTIDE SEQUENCE [LARGE SCALE GENOMIC DNA]</scope>
    <source>
        <strain evidence="9">DSM 15883 / CIP 108006 / LMG 21964 / BA134</strain>
    </source>
</reference>
<dbReference type="InterPro" id="IPR027379">
    <property type="entry name" value="CLS_N"/>
</dbReference>
<organism evidence="8 9">
    <name type="scientific">Belliella baltica (strain DSM 15883 / CIP 108006 / LMG 21964 / BA134)</name>
    <dbReference type="NCBI Taxonomy" id="866536"/>
    <lineage>
        <taxon>Bacteria</taxon>
        <taxon>Pseudomonadati</taxon>
        <taxon>Bacteroidota</taxon>
        <taxon>Cytophagia</taxon>
        <taxon>Cytophagales</taxon>
        <taxon>Cyclobacteriaceae</taxon>
        <taxon>Belliella</taxon>
    </lineage>
</organism>
<proteinExistence type="predicted"/>
<accession>I3Z4F1</accession>
<feature type="transmembrane region" description="Helical" evidence="6">
    <location>
        <begin position="7"/>
        <end position="28"/>
    </location>
</feature>
<dbReference type="Proteomes" id="UP000006050">
    <property type="component" value="Chromosome"/>
</dbReference>
<evidence type="ECO:0000256" key="5">
    <source>
        <dbReference type="ARBA" id="ARBA00023136"/>
    </source>
</evidence>
<evidence type="ECO:0000313" key="9">
    <source>
        <dbReference type="Proteomes" id="UP000006050"/>
    </source>
</evidence>
<keyword evidence="9" id="KW-1185">Reference proteome</keyword>
<evidence type="ECO:0000256" key="1">
    <source>
        <dbReference type="ARBA" id="ARBA00004651"/>
    </source>
</evidence>
<evidence type="ECO:0000313" key="8">
    <source>
        <dbReference type="EMBL" id="AFL84119.1"/>
    </source>
</evidence>
<dbReference type="GO" id="GO:0005886">
    <property type="term" value="C:plasma membrane"/>
    <property type="evidence" value="ECO:0007669"/>
    <property type="project" value="UniProtKB-SubCell"/>
</dbReference>
<evidence type="ECO:0000256" key="4">
    <source>
        <dbReference type="ARBA" id="ARBA00022989"/>
    </source>
</evidence>
<keyword evidence="2" id="KW-1003">Cell membrane</keyword>
<evidence type="ECO:0000259" key="7">
    <source>
        <dbReference type="Pfam" id="PF13396"/>
    </source>
</evidence>
<evidence type="ECO:0000256" key="6">
    <source>
        <dbReference type="SAM" id="Phobius"/>
    </source>
</evidence>
<gene>
    <name evidence="8" type="ordered locus">Belba_1506</name>
</gene>
<dbReference type="RefSeq" id="WP_014772110.1">
    <property type="nucleotide sequence ID" value="NC_018010.1"/>
</dbReference>
<sequence>MPSFIPNAIIFTIALYGILWLWCLVDLIKSEFTDNSIKLLWVVILIFANPLAPFLYSQIARKQKLRYR</sequence>